<sequence>MELNNVYYPVCGEEMETIFHLMWKCTLAKVIWFNSSMGIRVDRVDVNDWEQWKEWFLVDNNRSPNISFMEIIVTALCVVEAICDIACDEEGLVAPTVLRNDKGTIVIIKTERSQITDPLIGEALAVCMAAELMVERMIEHVVFQSDNMDVVKAFSTERLKGISILNWCNFMAHNIAKWAREAGVTGSTQCSELDHEVLNDYIEWKKHAG</sequence>
<comment type="caution">
    <text evidence="2">The sequence shown here is derived from an EMBL/GenBank/DDBJ whole genome shotgun (WGS) entry which is preliminary data.</text>
</comment>
<evidence type="ECO:0000313" key="3">
    <source>
        <dbReference type="Proteomes" id="UP000583929"/>
    </source>
</evidence>
<feature type="domain" description="RNase H type-1" evidence="1">
    <location>
        <begin position="96"/>
        <end position="158"/>
    </location>
</feature>
<dbReference type="AlphaFoldDB" id="A0A7J6FF55"/>
<dbReference type="InterPro" id="IPR002156">
    <property type="entry name" value="RNaseH_domain"/>
</dbReference>
<organism evidence="2 3">
    <name type="scientific">Cannabis sativa</name>
    <name type="common">Hemp</name>
    <name type="synonym">Marijuana</name>
    <dbReference type="NCBI Taxonomy" id="3483"/>
    <lineage>
        <taxon>Eukaryota</taxon>
        <taxon>Viridiplantae</taxon>
        <taxon>Streptophyta</taxon>
        <taxon>Embryophyta</taxon>
        <taxon>Tracheophyta</taxon>
        <taxon>Spermatophyta</taxon>
        <taxon>Magnoliopsida</taxon>
        <taxon>eudicotyledons</taxon>
        <taxon>Gunneridae</taxon>
        <taxon>Pentapetalae</taxon>
        <taxon>rosids</taxon>
        <taxon>fabids</taxon>
        <taxon>Rosales</taxon>
        <taxon>Cannabaceae</taxon>
        <taxon>Cannabis</taxon>
    </lineage>
</organism>
<dbReference type="GO" id="GO:0003676">
    <property type="term" value="F:nucleic acid binding"/>
    <property type="evidence" value="ECO:0007669"/>
    <property type="project" value="InterPro"/>
</dbReference>
<proteinExistence type="predicted"/>
<dbReference type="Pfam" id="PF13456">
    <property type="entry name" value="RVT_3"/>
    <property type="match status" value="1"/>
</dbReference>
<name>A0A7J6FF55_CANSA</name>
<protein>
    <recommendedName>
        <fullName evidence="1">RNase H type-1 domain-containing protein</fullName>
    </recommendedName>
</protein>
<evidence type="ECO:0000259" key="1">
    <source>
        <dbReference type="Pfam" id="PF13456"/>
    </source>
</evidence>
<dbReference type="EMBL" id="JAATIQ010000234">
    <property type="protein sequence ID" value="KAF4368410.1"/>
    <property type="molecule type" value="Genomic_DNA"/>
</dbReference>
<keyword evidence="3" id="KW-1185">Reference proteome</keyword>
<accession>A0A7J6FF55</accession>
<gene>
    <name evidence="2" type="ORF">G4B88_009625</name>
</gene>
<dbReference type="GO" id="GO:0004523">
    <property type="term" value="F:RNA-DNA hybrid ribonuclease activity"/>
    <property type="evidence" value="ECO:0007669"/>
    <property type="project" value="InterPro"/>
</dbReference>
<reference evidence="2 3" key="1">
    <citation type="journal article" date="2020" name="bioRxiv">
        <title>Sequence and annotation of 42 cannabis genomes reveals extensive copy number variation in cannabinoid synthesis and pathogen resistance genes.</title>
        <authorList>
            <person name="Mckernan K.J."/>
            <person name="Helbert Y."/>
            <person name="Kane L.T."/>
            <person name="Ebling H."/>
            <person name="Zhang L."/>
            <person name="Liu B."/>
            <person name="Eaton Z."/>
            <person name="Mclaughlin S."/>
            <person name="Kingan S."/>
            <person name="Baybayan P."/>
            <person name="Concepcion G."/>
            <person name="Jordan M."/>
            <person name="Riva A."/>
            <person name="Barbazuk W."/>
            <person name="Harkins T."/>
        </authorList>
    </citation>
    <scope>NUCLEOTIDE SEQUENCE [LARGE SCALE GENOMIC DNA]</scope>
    <source>
        <strain evidence="3">cv. Jamaican Lion 4</strain>
        <tissue evidence="2">Leaf</tissue>
    </source>
</reference>
<dbReference type="Proteomes" id="UP000583929">
    <property type="component" value="Unassembled WGS sequence"/>
</dbReference>
<evidence type="ECO:0000313" key="2">
    <source>
        <dbReference type="EMBL" id="KAF4368410.1"/>
    </source>
</evidence>